<comment type="caution">
    <text evidence="2">The sequence shown here is derived from an EMBL/GenBank/DDBJ whole genome shotgun (WGS) entry which is preliminary data.</text>
</comment>
<dbReference type="EMBL" id="JAJSOF020000003">
    <property type="protein sequence ID" value="KAJ4450228.1"/>
    <property type="molecule type" value="Genomic_DNA"/>
</dbReference>
<keyword evidence="3" id="KW-1185">Reference proteome</keyword>
<evidence type="ECO:0000256" key="1">
    <source>
        <dbReference type="SAM" id="MobiDB-lite"/>
    </source>
</evidence>
<gene>
    <name evidence="2" type="ORF">ANN_01647</name>
</gene>
<evidence type="ECO:0000313" key="2">
    <source>
        <dbReference type="EMBL" id="KAJ4450228.1"/>
    </source>
</evidence>
<protein>
    <submittedName>
        <fullName evidence="2">Uncharacterized protein</fullName>
    </submittedName>
</protein>
<organism evidence="2 3">
    <name type="scientific">Periplaneta americana</name>
    <name type="common">American cockroach</name>
    <name type="synonym">Blatta americana</name>
    <dbReference type="NCBI Taxonomy" id="6978"/>
    <lineage>
        <taxon>Eukaryota</taxon>
        <taxon>Metazoa</taxon>
        <taxon>Ecdysozoa</taxon>
        <taxon>Arthropoda</taxon>
        <taxon>Hexapoda</taxon>
        <taxon>Insecta</taxon>
        <taxon>Pterygota</taxon>
        <taxon>Neoptera</taxon>
        <taxon>Polyneoptera</taxon>
        <taxon>Dictyoptera</taxon>
        <taxon>Blattodea</taxon>
        <taxon>Blattoidea</taxon>
        <taxon>Blattidae</taxon>
        <taxon>Blattinae</taxon>
        <taxon>Periplaneta</taxon>
    </lineage>
</organism>
<reference evidence="2 3" key="1">
    <citation type="journal article" date="2022" name="Allergy">
        <title>Genome assembly and annotation of Periplaneta americana reveal a comprehensive cockroach allergen profile.</title>
        <authorList>
            <person name="Wang L."/>
            <person name="Xiong Q."/>
            <person name="Saelim N."/>
            <person name="Wang L."/>
            <person name="Nong W."/>
            <person name="Wan A.T."/>
            <person name="Shi M."/>
            <person name="Liu X."/>
            <person name="Cao Q."/>
            <person name="Hui J.H.L."/>
            <person name="Sookrung N."/>
            <person name="Leung T.F."/>
            <person name="Tungtrongchitr A."/>
            <person name="Tsui S.K.W."/>
        </authorList>
    </citation>
    <scope>NUCLEOTIDE SEQUENCE [LARGE SCALE GENOMIC DNA]</scope>
    <source>
        <strain evidence="2">PWHHKU_190912</strain>
    </source>
</reference>
<feature type="compositionally biased region" description="Acidic residues" evidence="1">
    <location>
        <begin position="35"/>
        <end position="52"/>
    </location>
</feature>
<evidence type="ECO:0000313" key="3">
    <source>
        <dbReference type="Proteomes" id="UP001148838"/>
    </source>
</evidence>
<dbReference type="Proteomes" id="UP001148838">
    <property type="component" value="Unassembled WGS sequence"/>
</dbReference>
<sequence length="133" mass="15397">MAGLCEDGSEPASFLKAICKTENCIHVLQIGGGGGEEEERQEEEEEEEEDEERFLPFSHGSSTDSYPAFAHIELRENPGKTSTRPIGKSRKRWKDSIKEDCQQLLKCRNWEVRARDREDWRQRIKKARARFGL</sequence>
<feature type="region of interest" description="Disordered" evidence="1">
    <location>
        <begin position="73"/>
        <end position="92"/>
    </location>
</feature>
<feature type="region of interest" description="Disordered" evidence="1">
    <location>
        <begin position="30"/>
        <end position="63"/>
    </location>
</feature>
<proteinExistence type="predicted"/>
<name>A0ABQ8TWJ4_PERAM</name>
<accession>A0ABQ8TWJ4</accession>